<keyword evidence="3" id="KW-1185">Reference proteome</keyword>
<comment type="caution">
    <text evidence="2">The sequence shown here is derived from an EMBL/GenBank/DDBJ whole genome shotgun (WGS) entry which is preliminary data.</text>
</comment>
<feature type="region of interest" description="Disordered" evidence="1">
    <location>
        <begin position="185"/>
        <end position="212"/>
    </location>
</feature>
<proteinExistence type="predicted"/>
<sequence length="241" mass="24946">MLAAGTRDKVDVYIDLARLLADSATAAAGALNASAVHDALSDVWLLAEEDIILRLPKTSDAAHTAVLKDVLAQVTSSARHRGIVMRLLQTATQLRCFRLHLPPAARAAGKGLPPSSIPTGQAVAAAGDVLPPGADLYCGALGAEEVLQRGSLYPGPSPTKAARWAAVQGMLKEAARAEDAERAKAAKKLQAASSRDESRRGSRASPDFTEVGAERVGAAPGFVMEGAKLNSAFQQHPGSAA</sequence>
<evidence type="ECO:0000313" key="3">
    <source>
        <dbReference type="Proteomes" id="UP000485058"/>
    </source>
</evidence>
<evidence type="ECO:0000256" key="1">
    <source>
        <dbReference type="SAM" id="MobiDB-lite"/>
    </source>
</evidence>
<reference evidence="2 3" key="1">
    <citation type="submission" date="2020-02" db="EMBL/GenBank/DDBJ databases">
        <title>Draft genome sequence of Haematococcus lacustris strain NIES-144.</title>
        <authorList>
            <person name="Morimoto D."/>
            <person name="Nakagawa S."/>
            <person name="Yoshida T."/>
            <person name="Sawayama S."/>
        </authorList>
    </citation>
    <scope>NUCLEOTIDE SEQUENCE [LARGE SCALE GENOMIC DNA]</scope>
    <source>
        <strain evidence="2 3">NIES-144</strain>
    </source>
</reference>
<dbReference type="Proteomes" id="UP000485058">
    <property type="component" value="Unassembled WGS sequence"/>
</dbReference>
<evidence type="ECO:0000313" key="2">
    <source>
        <dbReference type="EMBL" id="GFH07031.1"/>
    </source>
</evidence>
<dbReference type="AlphaFoldDB" id="A0A699YCB3"/>
<gene>
    <name evidence="2" type="ORF">HaLaN_01772</name>
</gene>
<organism evidence="2 3">
    <name type="scientific">Haematococcus lacustris</name>
    <name type="common">Green alga</name>
    <name type="synonym">Haematococcus pluvialis</name>
    <dbReference type="NCBI Taxonomy" id="44745"/>
    <lineage>
        <taxon>Eukaryota</taxon>
        <taxon>Viridiplantae</taxon>
        <taxon>Chlorophyta</taxon>
        <taxon>core chlorophytes</taxon>
        <taxon>Chlorophyceae</taxon>
        <taxon>CS clade</taxon>
        <taxon>Chlamydomonadales</taxon>
        <taxon>Haematococcaceae</taxon>
        <taxon>Haematococcus</taxon>
    </lineage>
</organism>
<protein>
    <submittedName>
        <fullName evidence="2">Uncharacterized protein</fullName>
    </submittedName>
</protein>
<dbReference type="EMBL" id="BLLF01000070">
    <property type="protein sequence ID" value="GFH07031.1"/>
    <property type="molecule type" value="Genomic_DNA"/>
</dbReference>
<accession>A0A699YCB3</accession>
<name>A0A699YCB3_HAELA</name>